<dbReference type="Pfam" id="PF01107">
    <property type="entry name" value="MP"/>
    <property type="match status" value="1"/>
</dbReference>
<feature type="compositionally biased region" description="Basic and acidic residues" evidence="1">
    <location>
        <begin position="303"/>
        <end position="314"/>
    </location>
</feature>
<dbReference type="AlphaFoldDB" id="A0AAW2DH29"/>
<organism evidence="2 3">
    <name type="scientific">Lithocarpus litseifolius</name>
    <dbReference type="NCBI Taxonomy" id="425828"/>
    <lineage>
        <taxon>Eukaryota</taxon>
        <taxon>Viridiplantae</taxon>
        <taxon>Streptophyta</taxon>
        <taxon>Embryophyta</taxon>
        <taxon>Tracheophyta</taxon>
        <taxon>Spermatophyta</taxon>
        <taxon>Magnoliopsida</taxon>
        <taxon>eudicotyledons</taxon>
        <taxon>Gunneridae</taxon>
        <taxon>Pentapetalae</taxon>
        <taxon>rosids</taxon>
        <taxon>fabids</taxon>
        <taxon>Fagales</taxon>
        <taxon>Fagaceae</taxon>
        <taxon>Lithocarpus</taxon>
    </lineage>
</organism>
<dbReference type="PANTHER" id="PTHR47599:SF4">
    <property type="entry name" value="POLYPROTEIN"/>
    <property type="match status" value="1"/>
</dbReference>
<evidence type="ECO:0000313" key="2">
    <source>
        <dbReference type="EMBL" id="KAL0009746.1"/>
    </source>
</evidence>
<dbReference type="Proteomes" id="UP001459277">
    <property type="component" value="Unassembled WGS sequence"/>
</dbReference>
<name>A0AAW2DH29_9ROSI</name>
<evidence type="ECO:0000256" key="1">
    <source>
        <dbReference type="SAM" id="MobiDB-lite"/>
    </source>
</evidence>
<dbReference type="EMBL" id="JAZDWU010000002">
    <property type="protein sequence ID" value="KAL0009746.1"/>
    <property type="molecule type" value="Genomic_DNA"/>
</dbReference>
<dbReference type="InterPro" id="IPR051596">
    <property type="entry name" value="Caulimoviridae_Movement"/>
</dbReference>
<keyword evidence="3" id="KW-1185">Reference proteome</keyword>
<reference evidence="2 3" key="1">
    <citation type="submission" date="2024-01" db="EMBL/GenBank/DDBJ databases">
        <title>A telomere-to-telomere, gap-free genome of sweet tea (Lithocarpus litseifolius).</title>
        <authorList>
            <person name="Zhou J."/>
        </authorList>
    </citation>
    <scope>NUCLEOTIDE SEQUENCE [LARGE SCALE GENOMIC DNA]</scope>
    <source>
        <strain evidence="2">Zhou-2022a</strain>
        <tissue evidence="2">Leaf</tissue>
    </source>
</reference>
<comment type="caution">
    <text evidence="2">The sequence shown here is derived from an EMBL/GenBank/DDBJ whole genome shotgun (WGS) entry which is preliminary data.</text>
</comment>
<proteinExistence type="predicted"/>
<gene>
    <name evidence="2" type="ORF">SO802_004854</name>
</gene>
<dbReference type="InterPro" id="IPR028919">
    <property type="entry name" value="Viral_movement"/>
</dbReference>
<dbReference type="PANTHER" id="PTHR47599">
    <property type="entry name" value="CELL-TO-CELL MOVEMENT PROTEIN"/>
    <property type="match status" value="1"/>
</dbReference>
<evidence type="ECO:0008006" key="4">
    <source>
        <dbReference type="Google" id="ProtNLM"/>
    </source>
</evidence>
<evidence type="ECO:0000313" key="3">
    <source>
        <dbReference type="Proteomes" id="UP001459277"/>
    </source>
</evidence>
<sequence length="398" mass="46247">MFTSWEIYLRPLKGSGYLNFSLNIGLNEKGFTKLFPVKGSNVQILVEFLGVMWIYWLNCRVSTKEFYKSSWNLKKVFKTDFHVRTIEQVYGLRTPYETCYLFSKEQIKAHRKEGHKFLHIGLVQIGIKPLIREGLNNSILLALRDTRHIKFNESLLGTIETSLSGGPIHFNCFPNFTVDLYDEHIMTVLTLNIKSHDTFMVQGSSQIALIYRIYYKCCRTNLNVGALDKKKLGETLLIQTNVKAKVQIPRTLKWSEVDFPFDWKLENENYPLQIQNPDQDSELDFVQQLADGSVRLSFDKSRCRSPLDDYRPRSPIDLSRTPLPFRQPPNLLRAKPDSVVDQDDDNNKKVGSPSRTDMEDPYQDDDNIKNYDLKVLKMDFNPDMDYLGKEFDLGKNLD</sequence>
<accession>A0AAW2DH29</accession>
<feature type="region of interest" description="Disordered" evidence="1">
    <location>
        <begin position="303"/>
        <end position="368"/>
    </location>
</feature>
<protein>
    <recommendedName>
        <fullName evidence="4">Ycf1</fullName>
    </recommendedName>
</protein>